<organism evidence="2 3">
    <name type="scientific">Brucella grignonensis</name>
    <dbReference type="NCBI Taxonomy" id="94627"/>
    <lineage>
        <taxon>Bacteria</taxon>
        <taxon>Pseudomonadati</taxon>
        <taxon>Pseudomonadota</taxon>
        <taxon>Alphaproteobacteria</taxon>
        <taxon>Hyphomicrobiales</taxon>
        <taxon>Brucellaceae</taxon>
        <taxon>Brucella/Ochrobactrum group</taxon>
        <taxon>Brucella</taxon>
    </lineage>
</organism>
<dbReference type="InterPro" id="IPR002821">
    <property type="entry name" value="Hydantoinase_A"/>
</dbReference>
<dbReference type="InterPro" id="IPR045079">
    <property type="entry name" value="Oxoprolinase-like"/>
</dbReference>
<sequence length="136" mass="14416">MSSDYWIERTRTGSGYPIMVPVVDIVEIGNGGGSIAWVDEYDKMHVGPKSAGANPGPIAYGRGGTSPTTTDANLYLGRIDADYFCGGEVVADMDALQTALTTLGERLDLSPVEAARGIVRIANHNMTNALKLISLN</sequence>
<dbReference type="AlphaFoldDB" id="A0A256G2K1"/>
<comment type="caution">
    <text evidence="2">The sequence shown here is derived from an EMBL/GenBank/DDBJ whole genome shotgun (WGS) entry which is preliminary data.</text>
</comment>
<dbReference type="GO" id="GO:0017168">
    <property type="term" value="F:5-oxoprolinase (ATP-hydrolyzing) activity"/>
    <property type="evidence" value="ECO:0007669"/>
    <property type="project" value="TreeGrafter"/>
</dbReference>
<evidence type="ECO:0000313" key="3">
    <source>
        <dbReference type="Proteomes" id="UP000216478"/>
    </source>
</evidence>
<dbReference type="Pfam" id="PF01968">
    <property type="entry name" value="Hydantoinase_A"/>
    <property type="match status" value="1"/>
</dbReference>
<dbReference type="EMBL" id="NNRL01000086">
    <property type="protein sequence ID" value="OYR21246.1"/>
    <property type="molecule type" value="Genomic_DNA"/>
</dbReference>
<accession>A0A256G2K1</accession>
<proteinExistence type="predicted"/>
<dbReference type="Proteomes" id="UP000216478">
    <property type="component" value="Unassembled WGS sequence"/>
</dbReference>
<dbReference type="GO" id="GO:0005829">
    <property type="term" value="C:cytosol"/>
    <property type="evidence" value="ECO:0007669"/>
    <property type="project" value="TreeGrafter"/>
</dbReference>
<evidence type="ECO:0000313" key="2">
    <source>
        <dbReference type="EMBL" id="OYR21246.1"/>
    </source>
</evidence>
<reference evidence="2 3" key="1">
    <citation type="submission" date="2017-07" db="EMBL/GenBank/DDBJ databases">
        <title>Phylogenetic study on the rhizospheric bacterium Ochrobactrum sp. A44.</title>
        <authorList>
            <person name="Krzyzanowska D.M."/>
            <person name="Ossowicki A."/>
            <person name="Rajewska M."/>
            <person name="Maciag T."/>
            <person name="Kaczynski Z."/>
            <person name="Czerwicka M."/>
            <person name="Jafra S."/>
        </authorList>
    </citation>
    <scope>NUCLEOTIDE SEQUENCE [LARGE SCALE GENOMIC DNA]</scope>
    <source>
        <strain evidence="2 3">OgA9a</strain>
    </source>
</reference>
<gene>
    <name evidence="2" type="ORF">CEV33_4788</name>
</gene>
<evidence type="ECO:0000259" key="1">
    <source>
        <dbReference type="Pfam" id="PF01968"/>
    </source>
</evidence>
<dbReference type="PANTHER" id="PTHR11365:SF23">
    <property type="entry name" value="HYPOTHETICAL 5-OXOPROLINASE (EUROFUNG)-RELATED"/>
    <property type="match status" value="1"/>
</dbReference>
<feature type="domain" description="Hydantoinase A/oxoprolinase" evidence="1">
    <location>
        <begin position="9"/>
        <end position="134"/>
    </location>
</feature>
<name>A0A256G2K1_9HYPH</name>
<protein>
    <submittedName>
        <fullName evidence="2">Hydantoinase/oxoprolinase family protein</fullName>
    </submittedName>
</protein>
<keyword evidence="3" id="KW-1185">Reference proteome</keyword>
<dbReference type="PANTHER" id="PTHR11365">
    <property type="entry name" value="5-OXOPROLINASE RELATED"/>
    <property type="match status" value="1"/>
</dbReference>
<dbReference type="GO" id="GO:0006749">
    <property type="term" value="P:glutathione metabolic process"/>
    <property type="evidence" value="ECO:0007669"/>
    <property type="project" value="TreeGrafter"/>
</dbReference>
<feature type="non-terminal residue" evidence="2">
    <location>
        <position position="136"/>
    </location>
</feature>